<keyword evidence="6" id="KW-1185">Reference proteome</keyword>
<dbReference type="GO" id="GO:0016829">
    <property type="term" value="F:lyase activity"/>
    <property type="evidence" value="ECO:0007669"/>
    <property type="project" value="UniProtKB-KW"/>
</dbReference>
<dbReference type="InterPro" id="IPR024060">
    <property type="entry name" value="Ureidoglycolate_lyase_dom_sf"/>
</dbReference>
<dbReference type="Gene3D" id="2.60.120.480">
    <property type="entry name" value="Ureidoglycolate hydrolase"/>
    <property type="match status" value="1"/>
</dbReference>
<evidence type="ECO:0000313" key="6">
    <source>
        <dbReference type="Proteomes" id="UP000664761"/>
    </source>
</evidence>
<evidence type="ECO:0000256" key="3">
    <source>
        <dbReference type="ARBA" id="ARBA00023239"/>
    </source>
</evidence>
<accession>A0ABS3F8W4</accession>
<evidence type="ECO:0000256" key="2">
    <source>
        <dbReference type="ARBA" id="ARBA00022631"/>
    </source>
</evidence>
<dbReference type="Proteomes" id="UP000664761">
    <property type="component" value="Unassembled WGS sequence"/>
</dbReference>
<comment type="caution">
    <text evidence="5">The sequence shown here is derived from an EMBL/GenBank/DDBJ whole genome shotgun (WGS) entry which is preliminary data.</text>
</comment>
<organism evidence="5 6">
    <name type="scientific">Sneathiella sedimenti</name>
    <dbReference type="NCBI Taxonomy" id="2816034"/>
    <lineage>
        <taxon>Bacteria</taxon>
        <taxon>Pseudomonadati</taxon>
        <taxon>Pseudomonadota</taxon>
        <taxon>Alphaproteobacteria</taxon>
        <taxon>Sneathiellales</taxon>
        <taxon>Sneathiellaceae</taxon>
        <taxon>Sneathiella</taxon>
    </lineage>
</organism>
<dbReference type="EMBL" id="JAFLNC010000005">
    <property type="protein sequence ID" value="MBO0334809.1"/>
    <property type="molecule type" value="Genomic_DNA"/>
</dbReference>
<protein>
    <submittedName>
        <fullName evidence="5">Ureidoglycolate lyase</fullName>
    </submittedName>
</protein>
<name>A0ABS3F8W4_9PROT</name>
<dbReference type="InterPro" id="IPR011051">
    <property type="entry name" value="RmlC_Cupin_sf"/>
</dbReference>
<dbReference type="RefSeq" id="WP_207047028.1">
    <property type="nucleotide sequence ID" value="NZ_JAFLNC010000005.1"/>
</dbReference>
<comment type="catalytic activity">
    <reaction evidence="4">
        <text>(S)-ureidoglycolate = urea + glyoxylate</text>
        <dbReference type="Rhea" id="RHEA:11304"/>
        <dbReference type="ChEBI" id="CHEBI:16199"/>
        <dbReference type="ChEBI" id="CHEBI:36655"/>
        <dbReference type="ChEBI" id="CHEBI:57296"/>
        <dbReference type="EC" id="4.3.2.3"/>
    </reaction>
</comment>
<evidence type="ECO:0000256" key="1">
    <source>
        <dbReference type="ARBA" id="ARBA00011738"/>
    </source>
</evidence>
<evidence type="ECO:0000313" key="5">
    <source>
        <dbReference type="EMBL" id="MBO0334809.1"/>
    </source>
</evidence>
<proteinExistence type="predicted"/>
<gene>
    <name evidence="5" type="ORF">J0X12_14375</name>
</gene>
<keyword evidence="2" id="KW-0659">Purine metabolism</keyword>
<dbReference type="InterPro" id="IPR007247">
    <property type="entry name" value="Ureidogly_lyase"/>
</dbReference>
<evidence type="ECO:0000256" key="4">
    <source>
        <dbReference type="ARBA" id="ARBA00047684"/>
    </source>
</evidence>
<keyword evidence="3 5" id="KW-0456">Lyase</keyword>
<sequence length="223" mass="24989">MMLSSATAKSPDFLNPDIPADLPQLDMPVIVASDETLKDYGCLVENYENFPIEIVTWPTSGTRKVDEGTGNQGGTAEGIFEFWWEGDVLWGRNNAVKDTYILGWSRNPEEADSKVATREQDQVLLWHANYHPDGGQLFYSLDGTPFMVPLALPGDDVQPEDFVSFYCDGSKGLYIHPNIWHEGVFPIGNKGRFYDRQGKVHARVSVNFAEEFGMLLKVPLKTP</sequence>
<dbReference type="SUPFAM" id="SSF51182">
    <property type="entry name" value="RmlC-like cupins"/>
    <property type="match status" value="1"/>
</dbReference>
<comment type="subunit">
    <text evidence="1">Homodimer.</text>
</comment>
<reference evidence="5 6" key="1">
    <citation type="submission" date="2021-03" db="EMBL/GenBank/DDBJ databases">
        <title>Sneathiella sp. CAU 1612 isolated from Kang Won-do.</title>
        <authorList>
            <person name="Kim W."/>
        </authorList>
    </citation>
    <scope>NUCLEOTIDE SEQUENCE [LARGE SCALE GENOMIC DNA]</scope>
    <source>
        <strain evidence="5 6">CAU 1612</strain>
    </source>
</reference>
<dbReference type="Pfam" id="PF04115">
    <property type="entry name" value="Ureidogly_lyase"/>
    <property type="match status" value="1"/>
</dbReference>